<reference evidence="2" key="1">
    <citation type="submission" date="2022-08" db="EMBL/GenBank/DDBJ databases">
        <authorList>
            <consortium name="DOE Joint Genome Institute"/>
            <person name="Min B."/>
            <person name="Riley R."/>
            <person name="Sierra-Patev S."/>
            <person name="Naranjo-Ortiz M."/>
            <person name="Looney B."/>
            <person name="Konkel Z."/>
            <person name="Slot J.C."/>
            <person name="Sakamoto Y."/>
            <person name="Steenwyk J.L."/>
            <person name="Rokas A."/>
            <person name="Carro J."/>
            <person name="Camarero S."/>
            <person name="Ferreira P."/>
            <person name="Molpeceres G."/>
            <person name="Ruiz-Duenas F.J."/>
            <person name="Serrano A."/>
            <person name="Henrissat B."/>
            <person name="Drula E."/>
            <person name="Hughes K.W."/>
            <person name="Mata J.L."/>
            <person name="Ishikawa N.K."/>
            <person name="Vargas-Isla R."/>
            <person name="Ushijima S."/>
            <person name="Smith C.A."/>
            <person name="Ahrendt S."/>
            <person name="Andreopoulos W."/>
            <person name="He G."/>
            <person name="Labutti K."/>
            <person name="Lipzen A."/>
            <person name="Ng V."/>
            <person name="Sandor L."/>
            <person name="Barry K."/>
            <person name="Martinez A.T."/>
            <person name="Xiao Y."/>
            <person name="Gibbons J.G."/>
            <person name="Terashima K."/>
            <person name="Hibbett D.S."/>
            <person name="Grigoriev I.V."/>
        </authorList>
    </citation>
    <scope>NUCLEOTIDE SEQUENCE</scope>
    <source>
        <strain evidence="2">TFB9207</strain>
    </source>
</reference>
<name>A0AA38P1P5_9AGAR</name>
<dbReference type="AlphaFoldDB" id="A0AA38P1P5"/>
<feature type="transmembrane region" description="Helical" evidence="1">
    <location>
        <begin position="49"/>
        <end position="71"/>
    </location>
</feature>
<gene>
    <name evidence="2" type="ORF">F5878DRAFT_644956</name>
</gene>
<dbReference type="Proteomes" id="UP001163846">
    <property type="component" value="Unassembled WGS sequence"/>
</dbReference>
<evidence type="ECO:0000256" key="1">
    <source>
        <dbReference type="SAM" id="Phobius"/>
    </source>
</evidence>
<dbReference type="EMBL" id="MU806502">
    <property type="protein sequence ID" value="KAJ3834650.1"/>
    <property type="molecule type" value="Genomic_DNA"/>
</dbReference>
<comment type="caution">
    <text evidence="2">The sequence shown here is derived from an EMBL/GenBank/DDBJ whole genome shotgun (WGS) entry which is preliminary data.</text>
</comment>
<sequence>MNAHNSLVIFNISVSLPTLAESCVFAYLTRSIFSSTATTHSPLFVQQPLVMITFNSILLILLSTASVMLAAPPPRSTFAKLWLTPLKLDGDFPDLPDRVVTIVPKLQGPHWIFNHHDNVPLHPKPSIKLRMFKYRPKASHLRERVLSGAAFNGVKFALPGQSNLSELKEQLLEMGVGVEFEGIKTHVSIKAQVALELANRLKAFGPSIPKLPFENLFEEVIFAFAHPAEYDLATLEGKSFNCNEMHDGTGAPTDID</sequence>
<keyword evidence="1" id="KW-0472">Membrane</keyword>
<evidence type="ECO:0000313" key="3">
    <source>
        <dbReference type="Proteomes" id="UP001163846"/>
    </source>
</evidence>
<accession>A0AA38P1P5</accession>
<organism evidence="2 3">
    <name type="scientific">Lentinula raphanica</name>
    <dbReference type="NCBI Taxonomy" id="153919"/>
    <lineage>
        <taxon>Eukaryota</taxon>
        <taxon>Fungi</taxon>
        <taxon>Dikarya</taxon>
        <taxon>Basidiomycota</taxon>
        <taxon>Agaricomycotina</taxon>
        <taxon>Agaricomycetes</taxon>
        <taxon>Agaricomycetidae</taxon>
        <taxon>Agaricales</taxon>
        <taxon>Marasmiineae</taxon>
        <taxon>Omphalotaceae</taxon>
        <taxon>Lentinula</taxon>
    </lineage>
</organism>
<protein>
    <submittedName>
        <fullName evidence="2">Uncharacterized protein</fullName>
    </submittedName>
</protein>
<keyword evidence="1" id="KW-1133">Transmembrane helix</keyword>
<keyword evidence="3" id="KW-1185">Reference proteome</keyword>
<proteinExistence type="predicted"/>
<feature type="transmembrane region" description="Helical" evidence="1">
    <location>
        <begin position="7"/>
        <end position="29"/>
    </location>
</feature>
<keyword evidence="1" id="KW-0812">Transmembrane</keyword>
<evidence type="ECO:0000313" key="2">
    <source>
        <dbReference type="EMBL" id="KAJ3834650.1"/>
    </source>
</evidence>